<dbReference type="RefSeq" id="WP_090307229.1">
    <property type="nucleotide sequence ID" value="NZ_FNZE01000002.1"/>
</dbReference>
<proteinExistence type="predicted"/>
<keyword evidence="4" id="KW-1185">Reference proteome</keyword>
<organism evidence="3 4">
    <name type="scientific">Pseudomonas linyingensis</name>
    <dbReference type="NCBI Taxonomy" id="915471"/>
    <lineage>
        <taxon>Bacteria</taxon>
        <taxon>Pseudomonadati</taxon>
        <taxon>Pseudomonadota</taxon>
        <taxon>Gammaproteobacteria</taxon>
        <taxon>Pseudomonadales</taxon>
        <taxon>Pseudomonadaceae</taxon>
        <taxon>Pseudomonas</taxon>
    </lineage>
</organism>
<sequence>MRLYTLFALACLPLLGACQFLGGQSDQLRPQRITWEQRADACQGERCSLVNVDTLQFAEQPPLNALIERALLAMTVEQAEAPLPASLQAYSAEQLQRAPQGQETWLQAKLVDQHDDLLVIELSSYLYRGGAHGMPGRAFINYSLSRQRALQPSDLLLPGGEETFWQAAREAHQRWLREQEFEQDVALRNNWPFEKTANIALLRDKVLLKYDVYTIAPYSMGHPTLSIPYSRLRKVLRPEFLPAQK</sequence>
<dbReference type="Proteomes" id="UP000242930">
    <property type="component" value="Unassembled WGS sequence"/>
</dbReference>
<dbReference type="AlphaFoldDB" id="A0A1H6U3U5"/>
<keyword evidence="1" id="KW-0732">Signal</keyword>
<feature type="signal peptide" evidence="1">
    <location>
        <begin position="1"/>
        <end position="17"/>
    </location>
</feature>
<accession>A0A1H6U3U5</accession>
<evidence type="ECO:0000313" key="3">
    <source>
        <dbReference type="EMBL" id="SEI83070.1"/>
    </source>
</evidence>
<dbReference type="Gene3D" id="3.30.565.40">
    <property type="entry name" value="Fervidobacterium nodosum Rt17-B1 like"/>
    <property type="match status" value="1"/>
</dbReference>
<evidence type="ECO:0000256" key="1">
    <source>
        <dbReference type="SAM" id="SignalP"/>
    </source>
</evidence>
<dbReference type="EMBL" id="FNZE01000002">
    <property type="protein sequence ID" value="SEI83070.1"/>
    <property type="molecule type" value="Genomic_DNA"/>
</dbReference>
<dbReference type="Gene3D" id="3.90.640.20">
    <property type="entry name" value="Heat-shock cognate protein, ATPase"/>
    <property type="match status" value="1"/>
</dbReference>
<reference evidence="4" key="1">
    <citation type="submission" date="2016-10" db="EMBL/GenBank/DDBJ databases">
        <authorList>
            <person name="Varghese N."/>
            <person name="Submissions S."/>
        </authorList>
    </citation>
    <scope>NUCLEOTIDE SEQUENCE [LARGE SCALE GENOMIC DNA]</scope>
    <source>
        <strain evidence="4">LMG 25967</strain>
    </source>
</reference>
<name>A0A1H6U3U5_9PSED</name>
<dbReference type="STRING" id="915471.SAMN05216201_102350"/>
<protein>
    <recommendedName>
        <fullName evidence="2">DUF3298 domain-containing protein</fullName>
    </recommendedName>
</protein>
<dbReference type="OrthoDB" id="8610451at2"/>
<dbReference type="InterPro" id="IPR037126">
    <property type="entry name" value="PdaC/RsiV-like_sf"/>
</dbReference>
<dbReference type="InterPro" id="IPR021729">
    <property type="entry name" value="DUF3298"/>
</dbReference>
<evidence type="ECO:0000259" key="2">
    <source>
        <dbReference type="Pfam" id="PF11738"/>
    </source>
</evidence>
<gene>
    <name evidence="3" type="ORF">SAMN05216201_102350</name>
</gene>
<evidence type="ECO:0000313" key="4">
    <source>
        <dbReference type="Proteomes" id="UP000242930"/>
    </source>
</evidence>
<dbReference type="Pfam" id="PF11738">
    <property type="entry name" value="DUF3298"/>
    <property type="match status" value="1"/>
</dbReference>
<feature type="domain" description="DUF3298" evidence="2">
    <location>
        <begin position="153"/>
        <end position="230"/>
    </location>
</feature>
<feature type="chain" id="PRO_5017393133" description="DUF3298 domain-containing protein" evidence="1">
    <location>
        <begin position="18"/>
        <end position="245"/>
    </location>
</feature>
<dbReference type="PROSITE" id="PS51257">
    <property type="entry name" value="PROKAR_LIPOPROTEIN"/>
    <property type="match status" value="1"/>
</dbReference>